<organism evidence="2 3">
    <name type="scientific">Nocardiopsis mwathae</name>
    <dbReference type="NCBI Taxonomy" id="1472723"/>
    <lineage>
        <taxon>Bacteria</taxon>
        <taxon>Bacillati</taxon>
        <taxon>Actinomycetota</taxon>
        <taxon>Actinomycetes</taxon>
        <taxon>Streptosporangiales</taxon>
        <taxon>Nocardiopsidaceae</taxon>
        <taxon>Nocardiopsis</taxon>
    </lineage>
</organism>
<dbReference type="EMBL" id="JACHDS010000001">
    <property type="protein sequence ID" value="MBB6175006.1"/>
    <property type="molecule type" value="Genomic_DNA"/>
</dbReference>
<evidence type="ECO:0000313" key="2">
    <source>
        <dbReference type="EMBL" id="MBB6175006.1"/>
    </source>
</evidence>
<feature type="chain" id="PRO_5031005241" description="Chaplin" evidence="1">
    <location>
        <begin position="28"/>
        <end position="79"/>
    </location>
</feature>
<name>A0A7W9YNZ2_9ACTN</name>
<keyword evidence="3" id="KW-1185">Reference proteome</keyword>
<keyword evidence="1" id="KW-0732">Signal</keyword>
<protein>
    <recommendedName>
        <fullName evidence="4">Chaplin</fullName>
    </recommendedName>
</protein>
<dbReference type="AlphaFoldDB" id="A0A7W9YNZ2"/>
<sequence length="79" mass="7530">MLKKTFAATAVAAAASAVLLAGAPAHAHSNKTSGAGSVAGGNQVVVPIGVAASICGINAVNVIGSQNAFCKGVAKNNQN</sequence>
<proteinExistence type="predicted"/>
<dbReference type="RefSeq" id="WP_184079408.1">
    <property type="nucleotide sequence ID" value="NZ_JACHDS010000001.1"/>
</dbReference>
<dbReference type="Proteomes" id="UP000546642">
    <property type="component" value="Unassembled WGS sequence"/>
</dbReference>
<evidence type="ECO:0008006" key="4">
    <source>
        <dbReference type="Google" id="ProtNLM"/>
    </source>
</evidence>
<accession>A0A7W9YNZ2</accession>
<reference evidence="2 3" key="1">
    <citation type="submission" date="2020-08" db="EMBL/GenBank/DDBJ databases">
        <title>Sequencing the genomes of 1000 actinobacteria strains.</title>
        <authorList>
            <person name="Klenk H.-P."/>
        </authorList>
    </citation>
    <scope>NUCLEOTIDE SEQUENCE [LARGE SCALE GENOMIC DNA]</scope>
    <source>
        <strain evidence="2 3">DSM 46659</strain>
    </source>
</reference>
<evidence type="ECO:0000313" key="3">
    <source>
        <dbReference type="Proteomes" id="UP000546642"/>
    </source>
</evidence>
<evidence type="ECO:0000256" key="1">
    <source>
        <dbReference type="SAM" id="SignalP"/>
    </source>
</evidence>
<comment type="caution">
    <text evidence="2">The sequence shown here is derived from an EMBL/GenBank/DDBJ whole genome shotgun (WGS) entry which is preliminary data.</text>
</comment>
<feature type="signal peptide" evidence="1">
    <location>
        <begin position="1"/>
        <end position="27"/>
    </location>
</feature>
<gene>
    <name evidence="2" type="ORF">HNR23_005066</name>
</gene>